<proteinExistence type="predicted"/>
<sequence length="272" mass="30444">MNFIDMHTHSTASDGLYSPSRLVEYALEKGLSGIAITDHDTIGGIEEAIQQASYYKDFIIIPGIELSTEYNNEEIHILGYRIDYKNENLLKVLQSLQVDRNMRALKIVDKLISLGLEISYEDITQIAGQGAVGRPHIARVLIRKGYVENNEEAFKKYLGKESPAYVPKQKLTPIDAIDIIRSAGGISVAAHPGLLKSITTLEYLIEIGIEGIEVYHSDHTIDKSLKYLELAKKHHLLITAGSDFHYPPHNNDYHGDLGSIKIPLKNIQKLLE</sequence>
<dbReference type="Proteomes" id="UP000779508">
    <property type="component" value="Unassembled WGS sequence"/>
</dbReference>
<dbReference type="PANTHER" id="PTHR42924">
    <property type="entry name" value="EXONUCLEASE"/>
    <property type="match status" value="1"/>
</dbReference>
<keyword evidence="3" id="KW-1185">Reference proteome</keyword>
<accession>A0ABS6G523</accession>
<evidence type="ECO:0000313" key="3">
    <source>
        <dbReference type="Proteomes" id="UP000779508"/>
    </source>
</evidence>
<comment type="caution">
    <text evidence="2">The sequence shown here is derived from an EMBL/GenBank/DDBJ whole genome shotgun (WGS) entry which is preliminary data.</text>
</comment>
<dbReference type="InterPro" id="IPR004013">
    <property type="entry name" value="PHP_dom"/>
</dbReference>
<gene>
    <name evidence="2" type="ORF">KQI88_13730</name>
</gene>
<dbReference type="InterPro" id="IPR052018">
    <property type="entry name" value="PHP_domain"/>
</dbReference>
<dbReference type="Pfam" id="PF02811">
    <property type="entry name" value="PHP"/>
    <property type="match status" value="1"/>
</dbReference>
<organism evidence="2 3">
    <name type="scientific">Alkaliphilus flagellatus</name>
    <dbReference type="NCBI Taxonomy" id="2841507"/>
    <lineage>
        <taxon>Bacteria</taxon>
        <taxon>Bacillati</taxon>
        <taxon>Bacillota</taxon>
        <taxon>Clostridia</taxon>
        <taxon>Peptostreptococcales</taxon>
        <taxon>Natronincolaceae</taxon>
        <taxon>Alkaliphilus</taxon>
    </lineage>
</organism>
<dbReference type="RefSeq" id="WP_216418251.1">
    <property type="nucleotide sequence ID" value="NZ_JAHLQK010000005.1"/>
</dbReference>
<feature type="domain" description="Polymerase/histidinol phosphatase N-terminal" evidence="1">
    <location>
        <begin position="4"/>
        <end position="70"/>
    </location>
</feature>
<reference evidence="2 3" key="1">
    <citation type="submission" date="2021-06" db="EMBL/GenBank/DDBJ databases">
        <authorList>
            <person name="Sun Q."/>
            <person name="Li D."/>
        </authorList>
    </citation>
    <scope>NUCLEOTIDE SEQUENCE [LARGE SCALE GENOMIC DNA]</scope>
    <source>
        <strain evidence="2 3">MSJ-5</strain>
    </source>
</reference>
<dbReference type="InterPro" id="IPR003141">
    <property type="entry name" value="Pol/His_phosphatase_N"/>
</dbReference>
<protein>
    <submittedName>
        <fullName evidence="2">PHP domain-containing protein</fullName>
    </submittedName>
</protein>
<dbReference type="SMART" id="SM00481">
    <property type="entry name" value="POLIIIAc"/>
    <property type="match status" value="1"/>
</dbReference>
<dbReference type="CDD" id="cd07438">
    <property type="entry name" value="PHP_HisPPase_AMP"/>
    <property type="match status" value="1"/>
</dbReference>
<dbReference type="EMBL" id="JAHLQK010000005">
    <property type="protein sequence ID" value="MBU5677478.1"/>
    <property type="molecule type" value="Genomic_DNA"/>
</dbReference>
<dbReference type="PANTHER" id="PTHR42924:SF3">
    <property type="entry name" value="POLYMERASE_HISTIDINOL PHOSPHATASE N-TERMINAL DOMAIN-CONTAINING PROTEIN"/>
    <property type="match status" value="1"/>
</dbReference>
<evidence type="ECO:0000313" key="2">
    <source>
        <dbReference type="EMBL" id="MBU5677478.1"/>
    </source>
</evidence>
<evidence type="ECO:0000259" key="1">
    <source>
        <dbReference type="SMART" id="SM00481"/>
    </source>
</evidence>
<name>A0ABS6G523_9FIRM</name>